<accession>A0A085N4Y5</accession>
<proteinExistence type="predicted"/>
<dbReference type="Gene3D" id="3.30.160.20">
    <property type="match status" value="1"/>
</dbReference>
<organism evidence="2">
    <name type="scientific">Trichuris suis</name>
    <name type="common">pig whipworm</name>
    <dbReference type="NCBI Taxonomy" id="68888"/>
    <lineage>
        <taxon>Eukaryota</taxon>
        <taxon>Metazoa</taxon>
        <taxon>Ecdysozoa</taxon>
        <taxon>Nematoda</taxon>
        <taxon>Enoplea</taxon>
        <taxon>Dorylaimia</taxon>
        <taxon>Trichinellida</taxon>
        <taxon>Trichuridae</taxon>
        <taxon>Trichuris</taxon>
    </lineage>
</organism>
<sequence length="504" mass="57311">MVDKMSTAHFDAFSSNRSVTLKTFARSNDVSTQPMPCRRIQLLCSTKQPTATMQVRKSHFTCARDRLLQNAGIPEQWNNQPVNMKQQHNTQQYNGMPSTQAEILFTFDPAACNRNRQYPIPYQEKHNGYGQVHNNTYPRWPCTVVNKFTQKQPEQILYHFGTDDKLKEHQVVLEVTDEFLFKRSKPPICVIHELEHHLCVSVGLDCRCNFDKSFPKQQTIHMHITGNNVTASAVATARNKREAKHIAACLMLNGLINSNLIQVFGTKEFIDQNSRTKLLYASNVFMCRKPNSAMDLEKLLKKKQAREPTAINARIPHWQYCQPKADQQAYCTRQNNNAYARPYQQPNDAQRLMAQRQSDYEKLTNTGHEHQPAQKAVINKQVVQPKQAQQTDPKNVKSPRQFLLQVSSSPMMHLQANALRFLSARKANSVMCFQTPTVDSSKKVTDTQVQRQPQKEAVQAASQPSDDVEKAKKPSAAKVTAEIAGVSKDFVDEVATRQAEMNVG</sequence>
<dbReference type="EMBL" id="KL367554">
    <property type="protein sequence ID" value="KFD64531.1"/>
    <property type="molecule type" value="Genomic_DNA"/>
</dbReference>
<protein>
    <submittedName>
        <fullName evidence="2">Uncharacterized protein</fullName>
    </submittedName>
</protein>
<evidence type="ECO:0000256" key="1">
    <source>
        <dbReference type="SAM" id="MobiDB-lite"/>
    </source>
</evidence>
<evidence type="ECO:0000313" key="2">
    <source>
        <dbReference type="EMBL" id="KFD64531.1"/>
    </source>
</evidence>
<dbReference type="SUPFAM" id="SSF54768">
    <property type="entry name" value="dsRNA-binding domain-like"/>
    <property type="match status" value="1"/>
</dbReference>
<name>A0A085N4Y5_9BILA</name>
<dbReference type="AlphaFoldDB" id="A0A085N4Y5"/>
<feature type="region of interest" description="Disordered" evidence="1">
    <location>
        <begin position="438"/>
        <end position="479"/>
    </location>
</feature>
<gene>
    <name evidence="2" type="ORF">M514_23245</name>
</gene>
<dbReference type="Proteomes" id="UP000030758">
    <property type="component" value="Unassembled WGS sequence"/>
</dbReference>
<reference evidence="2" key="1">
    <citation type="journal article" date="2014" name="Nat. Genet.">
        <title>Genome and transcriptome of the porcine whipworm Trichuris suis.</title>
        <authorList>
            <person name="Jex A.R."/>
            <person name="Nejsum P."/>
            <person name="Schwarz E.M."/>
            <person name="Hu L."/>
            <person name="Young N.D."/>
            <person name="Hall R.S."/>
            <person name="Korhonen P.K."/>
            <person name="Liao S."/>
            <person name="Thamsborg S."/>
            <person name="Xia J."/>
            <person name="Xu P."/>
            <person name="Wang S."/>
            <person name="Scheerlinck J.P."/>
            <person name="Hofmann A."/>
            <person name="Sternberg P.W."/>
            <person name="Wang J."/>
            <person name="Gasser R.B."/>
        </authorList>
    </citation>
    <scope>NUCLEOTIDE SEQUENCE [LARGE SCALE GENOMIC DNA]</scope>
    <source>
        <strain evidence="2">DCEP-RM93F</strain>
    </source>
</reference>